<proteinExistence type="predicted"/>
<feature type="region of interest" description="Disordered" evidence="1">
    <location>
        <begin position="1"/>
        <end position="29"/>
    </location>
</feature>
<reference evidence="2 3" key="1">
    <citation type="submission" date="2018-06" db="EMBL/GenBank/DDBJ databases">
        <authorList>
            <consortium name="Pathogen Informatics"/>
            <person name="Doyle S."/>
        </authorList>
    </citation>
    <scope>NUCLEOTIDE SEQUENCE [LARGE SCALE GENOMIC DNA]</scope>
    <source>
        <strain evidence="2 3">NCTC1542</strain>
    </source>
</reference>
<feature type="compositionally biased region" description="Basic and acidic residues" evidence="1">
    <location>
        <begin position="13"/>
        <end position="24"/>
    </location>
</feature>
<evidence type="ECO:0000256" key="1">
    <source>
        <dbReference type="SAM" id="MobiDB-lite"/>
    </source>
</evidence>
<dbReference type="AlphaFoldDB" id="A0A378UV82"/>
<sequence length="300" mass="31153">MWSRTTASPRQSDGLDVKAKHEGMSENSNSPFAVKNAVAALAAAGLFAVGAAVACSATAAADPAPPEVPGAPAVPAPAPAPEAPPPPGPTVPLMGAPLGSNGLSVLGQTGTETAPGRLGVPNGVDMSPGALLGQYAAPSAPGGPPPTEAPNLRAFNNGYFFPQNEKPAAPGQGTVVGVEPGQENADISGLDWMRQMHTLYRNGNLRGSLLGQVPKEQLGEPLPGTAPPPGTNIPQGLGRISRIRRPRRRPPDLRRHRALRLPVPHPPPDTLGQRPAIRTLPDFFARHGRARHFCRGRQPR</sequence>
<feature type="region of interest" description="Disordered" evidence="1">
    <location>
        <begin position="61"/>
        <end position="89"/>
    </location>
</feature>
<evidence type="ECO:0000313" key="3">
    <source>
        <dbReference type="Proteomes" id="UP000255389"/>
    </source>
</evidence>
<gene>
    <name evidence="2" type="ORF">NCTC1542_02745</name>
</gene>
<accession>A0A378UV82</accession>
<evidence type="ECO:0000313" key="2">
    <source>
        <dbReference type="EMBL" id="STZ87969.1"/>
    </source>
</evidence>
<feature type="compositionally biased region" description="Basic residues" evidence="1">
    <location>
        <begin position="246"/>
        <end position="259"/>
    </location>
</feature>
<feature type="compositionally biased region" description="Polar residues" evidence="1">
    <location>
        <begin position="1"/>
        <end position="11"/>
    </location>
</feature>
<protein>
    <submittedName>
        <fullName evidence="2">Uncharacterized protein</fullName>
    </submittedName>
</protein>
<dbReference type="Proteomes" id="UP000255389">
    <property type="component" value="Unassembled WGS sequence"/>
</dbReference>
<feature type="compositionally biased region" description="Pro residues" evidence="1">
    <location>
        <begin position="63"/>
        <end position="89"/>
    </location>
</feature>
<name>A0A378UV82_MYCFO</name>
<feature type="region of interest" description="Disordered" evidence="1">
    <location>
        <begin position="246"/>
        <end position="275"/>
    </location>
</feature>
<organism evidence="2 3">
    <name type="scientific">Mycolicibacterium fortuitum</name>
    <name type="common">Mycobacterium fortuitum</name>
    <dbReference type="NCBI Taxonomy" id="1766"/>
    <lineage>
        <taxon>Bacteria</taxon>
        <taxon>Bacillati</taxon>
        <taxon>Actinomycetota</taxon>
        <taxon>Actinomycetes</taxon>
        <taxon>Mycobacteriales</taxon>
        <taxon>Mycobacteriaceae</taxon>
        <taxon>Mycolicibacterium</taxon>
    </lineage>
</organism>
<dbReference type="EMBL" id="UGQY01000003">
    <property type="protein sequence ID" value="STZ87969.1"/>
    <property type="molecule type" value="Genomic_DNA"/>
</dbReference>